<name>A0A6C0EBA3_9ZZZZ</name>
<dbReference type="AlphaFoldDB" id="A0A6C0EBA3"/>
<sequence length="692" mass="81751">MGNSYSPVPRTDSLSSVSVADLQVNVSTSTLVARPKLIEVKPIVTYPIEYTLEEFKKQKQGFYIVFSKTENITEHPFFLCDVQTVVEHLDEDVNFLTYVNIESDVSQLNIKEYRSNTYSIITQVDFPDEFFRKIAPLEKKTIYEYMINTKNRHLNFLYFTVCDKNRDTNDHVCIGVNGSKMTVADDKANNIDIYYDKDPLVLIYTKFDTLVNDNKSIYFDNLINGHSNKVCKIHTKSTRKYAYVKNVPYSHMIVGDDGYIKLNMTCRPPFTIYTNAEFSKFIKTRLNPFYYGSLLWYKPDKTLELCLRVVKSFGRYGCITDTFKNEETTKAYIKYTVATAYVTVDYEIAIRKKQPIYSDQLCIEDIPNNILSLPSIYGLINDKIQTSDYWKIYLHEKFKKEWKTPENIAFVFEKIFTEYIPTLQPSFVCCSADIQVQLENILPFGTDMHHSYRNKITEYLLKNNVRPIPSGRRYRQTALDAIKDIYVKYNKMNDWYLYILQSVNNDTADYDEENIKLALDVHPSYFTNIPFYKNIFTIDLFEYYCKHCDPHHMMQKIINIVPEIYETFGDENMKKIIDRFDELSIKLYRNNQCDYDNLCEKCPHMIKFIRPLYRTPKINRKACRTDPQLMQYVVVDDENFYITELNYNHAVFPYIKRKSERVILHALVLNSEYIKYVYEPTTDMLRIVKSNI</sequence>
<proteinExistence type="predicted"/>
<dbReference type="EMBL" id="MN739786">
    <property type="protein sequence ID" value="QHT26364.1"/>
    <property type="molecule type" value="Genomic_DNA"/>
</dbReference>
<evidence type="ECO:0000313" key="1">
    <source>
        <dbReference type="EMBL" id="QHT26364.1"/>
    </source>
</evidence>
<organism evidence="1">
    <name type="scientific">viral metagenome</name>
    <dbReference type="NCBI Taxonomy" id="1070528"/>
    <lineage>
        <taxon>unclassified sequences</taxon>
        <taxon>metagenomes</taxon>
        <taxon>organismal metagenomes</taxon>
    </lineage>
</organism>
<protein>
    <submittedName>
        <fullName evidence="1">Uncharacterized protein</fullName>
    </submittedName>
</protein>
<reference evidence="1" key="1">
    <citation type="journal article" date="2020" name="Nature">
        <title>Giant virus diversity and host interactions through global metagenomics.</title>
        <authorList>
            <person name="Schulz F."/>
            <person name="Roux S."/>
            <person name="Paez-Espino D."/>
            <person name="Jungbluth S."/>
            <person name="Walsh D.A."/>
            <person name="Denef V.J."/>
            <person name="McMahon K.D."/>
            <person name="Konstantinidis K.T."/>
            <person name="Eloe-Fadrosh E.A."/>
            <person name="Kyrpides N.C."/>
            <person name="Woyke T."/>
        </authorList>
    </citation>
    <scope>NUCLEOTIDE SEQUENCE</scope>
    <source>
        <strain evidence="1">GVMAG-M-3300023179-27</strain>
    </source>
</reference>
<accession>A0A6C0EBA3</accession>